<dbReference type="EMBL" id="CP024899">
    <property type="protein sequence ID" value="ATX66568.1"/>
    <property type="molecule type" value="Genomic_DNA"/>
</dbReference>
<dbReference type="RefSeq" id="WP_071481064.1">
    <property type="nucleotide sequence ID" value="NZ_CP024899.1"/>
</dbReference>
<dbReference type="Proteomes" id="UP000228948">
    <property type="component" value="Chromosome"/>
</dbReference>
<gene>
    <name evidence="2" type="ORF">BG454_12710</name>
</gene>
<keyword evidence="1" id="KW-0175">Coiled coil</keyword>
<accession>A0A2K8KIA8</accession>
<name>A0A2K8KIA8_9RHOB</name>
<evidence type="ECO:0000313" key="2">
    <source>
        <dbReference type="EMBL" id="ATX66568.1"/>
    </source>
</evidence>
<evidence type="ECO:0008006" key="4">
    <source>
        <dbReference type="Google" id="ProtNLM"/>
    </source>
</evidence>
<sequence length="92" mass="10721">MDRDAYVEKMKAKIDEWNAEIAKQEAKARAAQADMTLKYQEQLEEMKAQRDAFEAKLREARDSNEKAWGDIQDGFEKAWRDMAAAFDSAMKR</sequence>
<protein>
    <recommendedName>
        <fullName evidence="4">Coiled coil domain-containing protein</fullName>
    </recommendedName>
</protein>
<proteinExistence type="predicted"/>
<keyword evidence="3" id="KW-1185">Reference proteome</keyword>
<evidence type="ECO:0000256" key="1">
    <source>
        <dbReference type="SAM" id="Coils"/>
    </source>
</evidence>
<dbReference type="AlphaFoldDB" id="A0A2K8KIA8"/>
<evidence type="ECO:0000313" key="3">
    <source>
        <dbReference type="Proteomes" id="UP000228948"/>
    </source>
</evidence>
<organism evidence="2 3">
    <name type="scientific">Roseinatronobacter bogoriensis subsp. barguzinensis</name>
    <dbReference type="NCBI Taxonomy" id="441209"/>
    <lineage>
        <taxon>Bacteria</taxon>
        <taxon>Pseudomonadati</taxon>
        <taxon>Pseudomonadota</taxon>
        <taxon>Alphaproteobacteria</taxon>
        <taxon>Rhodobacterales</taxon>
        <taxon>Paracoccaceae</taxon>
        <taxon>Roseinatronobacter</taxon>
    </lineage>
</organism>
<reference evidence="2 3" key="1">
    <citation type="submission" date="2017-11" db="EMBL/GenBank/DDBJ databases">
        <title>Revised Sequence and Annotation of the Rhodobaca barguzinensis strain alga05 Genome.</title>
        <authorList>
            <person name="Kopejtka K."/>
            <person name="Tomasch J.M."/>
            <person name="Bunk B."/>
            <person name="Koblizek M."/>
        </authorList>
    </citation>
    <scope>NUCLEOTIDE SEQUENCE [LARGE SCALE GENOMIC DNA]</scope>
    <source>
        <strain evidence="3">alga05</strain>
    </source>
</reference>
<dbReference type="OrthoDB" id="9813316at2"/>
<dbReference type="STRING" id="441209.GCA_001870665_02323"/>
<dbReference type="KEGG" id="rbg:BG454_12710"/>
<feature type="coiled-coil region" evidence="1">
    <location>
        <begin position="7"/>
        <end position="63"/>
    </location>
</feature>